<proteinExistence type="predicted"/>
<accession>A0A8H4A3Y8</accession>
<comment type="caution">
    <text evidence="2">The sequence shown here is derived from an EMBL/GenBank/DDBJ whole genome shotgun (WGS) entry which is preliminary data.</text>
</comment>
<sequence length="201" mass="23387">MDFFPRSAEPNITCENTKNEDIKVLNKKLHELIELIKFYQMDHKEFMPKDIALLLTKWIDKKTIDDKTSKGFHYKFILLFRSSLDGFSSRAFHRKWDNKGATIGVVKDQNSSYLFGGYNPLDWNDKDVISNMQQYHILIMVKSNYAILVVIITVQFSEKGKLKTKSYPKIAKVDSLTALDYEVFQVVSNVTEELALKKTFN</sequence>
<dbReference type="AlphaFoldDB" id="A0A8H4A3Y8"/>
<gene>
    <name evidence="2" type="ORF">F8M41_006655</name>
</gene>
<evidence type="ECO:0000313" key="2">
    <source>
        <dbReference type="EMBL" id="KAF0424041.1"/>
    </source>
</evidence>
<name>A0A8H4A3Y8_GIGMA</name>
<dbReference type="OrthoDB" id="10001977at2759"/>
<dbReference type="PROSITE" id="PS51886">
    <property type="entry name" value="TLDC"/>
    <property type="match status" value="1"/>
</dbReference>
<dbReference type="Pfam" id="PF07534">
    <property type="entry name" value="TLD"/>
    <property type="match status" value="1"/>
</dbReference>
<feature type="domain" description="TLDc" evidence="1">
    <location>
        <begin position="45"/>
        <end position="201"/>
    </location>
</feature>
<reference evidence="2 3" key="1">
    <citation type="journal article" date="2019" name="Environ. Microbiol.">
        <title>At the nexus of three kingdoms: the genome of the mycorrhizal fungus Gigaspora margarita provides insights into plant, endobacterial and fungal interactions.</title>
        <authorList>
            <person name="Venice F."/>
            <person name="Ghignone S."/>
            <person name="Salvioli di Fossalunga A."/>
            <person name="Amselem J."/>
            <person name="Novero M."/>
            <person name="Xianan X."/>
            <person name="Sedzielewska Toro K."/>
            <person name="Morin E."/>
            <person name="Lipzen A."/>
            <person name="Grigoriev I.V."/>
            <person name="Henrissat B."/>
            <person name="Martin F.M."/>
            <person name="Bonfante P."/>
        </authorList>
    </citation>
    <scope>NUCLEOTIDE SEQUENCE [LARGE SCALE GENOMIC DNA]</scope>
    <source>
        <strain evidence="2 3">BEG34</strain>
    </source>
</reference>
<evidence type="ECO:0000259" key="1">
    <source>
        <dbReference type="PROSITE" id="PS51886"/>
    </source>
</evidence>
<dbReference type="Proteomes" id="UP000439903">
    <property type="component" value="Unassembled WGS sequence"/>
</dbReference>
<dbReference type="InterPro" id="IPR006571">
    <property type="entry name" value="TLDc_dom"/>
</dbReference>
<protein>
    <submittedName>
        <fullName evidence="2">Btb/poz domain-containing protein 19-like</fullName>
    </submittedName>
</protein>
<organism evidence="2 3">
    <name type="scientific">Gigaspora margarita</name>
    <dbReference type="NCBI Taxonomy" id="4874"/>
    <lineage>
        <taxon>Eukaryota</taxon>
        <taxon>Fungi</taxon>
        <taxon>Fungi incertae sedis</taxon>
        <taxon>Mucoromycota</taxon>
        <taxon>Glomeromycotina</taxon>
        <taxon>Glomeromycetes</taxon>
        <taxon>Diversisporales</taxon>
        <taxon>Gigasporaceae</taxon>
        <taxon>Gigaspora</taxon>
    </lineage>
</organism>
<evidence type="ECO:0000313" key="3">
    <source>
        <dbReference type="Proteomes" id="UP000439903"/>
    </source>
</evidence>
<dbReference type="EMBL" id="WTPW01001659">
    <property type="protein sequence ID" value="KAF0424041.1"/>
    <property type="molecule type" value="Genomic_DNA"/>
</dbReference>
<keyword evidence="3" id="KW-1185">Reference proteome</keyword>